<evidence type="ECO:0000313" key="6">
    <source>
        <dbReference type="EMBL" id="ASO07145.1"/>
    </source>
</evidence>
<dbReference type="GO" id="GO:0046872">
    <property type="term" value="F:metal ion binding"/>
    <property type="evidence" value="ECO:0007669"/>
    <property type="project" value="UniProtKB-KW"/>
</dbReference>
<dbReference type="InterPro" id="IPR013427">
    <property type="entry name" value="Haem-bd_dom_put"/>
</dbReference>
<evidence type="ECO:0000256" key="3">
    <source>
        <dbReference type="ARBA" id="ARBA00023004"/>
    </source>
</evidence>
<dbReference type="Pfam" id="PF23500">
    <property type="entry name" value="DUF7133"/>
    <property type="match status" value="1"/>
</dbReference>
<evidence type="ECO:0000259" key="5">
    <source>
        <dbReference type="PROSITE" id="PS51007"/>
    </source>
</evidence>
<dbReference type="PANTHER" id="PTHR33546">
    <property type="entry name" value="LARGE, MULTIFUNCTIONAL SECRETED PROTEIN-RELATED"/>
    <property type="match status" value="1"/>
</dbReference>
<dbReference type="InterPro" id="IPR009056">
    <property type="entry name" value="Cyt_c-like_dom"/>
</dbReference>
<dbReference type="InterPro" id="IPR011989">
    <property type="entry name" value="ARM-like"/>
</dbReference>
<feature type="domain" description="Cytochrome c" evidence="5">
    <location>
        <begin position="878"/>
        <end position="1011"/>
    </location>
</feature>
<gene>
    <name evidence="6" type="ORF">AREALGSMS7_03735</name>
</gene>
<keyword evidence="2 4" id="KW-0479">Metal-binding</keyword>
<dbReference type="AlphaFoldDB" id="A0A221V0K8"/>
<dbReference type="InterPro" id="IPR013428">
    <property type="entry name" value="Membrane-bound_put_N"/>
</dbReference>
<dbReference type="GO" id="GO:0020037">
    <property type="term" value="F:heme binding"/>
    <property type="evidence" value="ECO:0007669"/>
    <property type="project" value="InterPro"/>
</dbReference>
<keyword evidence="3 4" id="KW-0408">Iron</keyword>
<dbReference type="InterPro" id="IPR055557">
    <property type="entry name" value="DUF7133"/>
</dbReference>
<dbReference type="InterPro" id="IPR011042">
    <property type="entry name" value="6-blade_b-propeller_TolB-like"/>
</dbReference>
<evidence type="ECO:0000256" key="1">
    <source>
        <dbReference type="ARBA" id="ARBA00022617"/>
    </source>
</evidence>
<dbReference type="SUPFAM" id="SSF46626">
    <property type="entry name" value="Cytochrome c"/>
    <property type="match status" value="1"/>
</dbReference>
<dbReference type="InterPro" id="IPR016024">
    <property type="entry name" value="ARM-type_fold"/>
</dbReference>
<dbReference type="KEGG" id="aalg:AREALGSMS7_03735"/>
<dbReference type="InterPro" id="IPR036909">
    <property type="entry name" value="Cyt_c-like_dom_sf"/>
</dbReference>
<evidence type="ECO:0000256" key="4">
    <source>
        <dbReference type="PROSITE-ProRule" id="PRU00433"/>
    </source>
</evidence>
<sequence>MYYNTILKKIFYNYFFIFSMISILSCENKTETDSIPVEAKDALSTYQITDGFKIEMIAAEPLISDPVDMEIDEYGRMYVVELHGYPLDRSGTGKIILLTDSNGDGVMDNRTVFAEDLELPNSVMRWKKGVLVTDAPNVLYLEDTNGDGQANVRDTVLTGFALSNPQHNVNNPVYALDNWIYLAHEGSVSTQKYKEEFGDEGSEIIFPSSPGSASLPKNANGLSVRFRPNQKQIEMTSSRSQFGHTFDAWGHWFGCNNSNQGYQKVIANRYFKRNSALPISDAVQDMSDHLNAPEVFPTTIHPDRQLLSGIGVMTSGSGLTAYLGGEFPAPYNENATFIAEPVYNLVHVDVLEDSGTSFTASRIFEQKEFLSSTDAWARPVNFYVGPDGALYVLDYYRKVIESPEWMADEAVAAGGLYAGSDKGRIFRITPTDAKPAEWTKGLKLGDASDNELIANLAHKNNWWRLNAQRLLVDRNDKKSIPGLIEMAKNASSDIGRLHALWTLEGMDFLDPSLIIEALKDPVAGIRENAIRLAELHLSSEPQLIETLLSLQTDPDAKVRFQLLLTLGFVNTPQSVEARTKLLFADIDDKWVQIAALSAGAETSSLLNVVLARFRSEIPAYSSLVQRLTSMIGITGGTDIIYPLIEKATTSDDINLESNVAILEGLSRGLKNRESPLLISPNLQKRLVQAFFENNSSQMRNASYQVLKVGGISEESLRGQSIAKALLIIKDSIHKADRRAEAIDFLSLGDPSYYVSILEKLLVPQEPSIVQLAAVRTLNLVPGTSVSQYIIRQWPELTPEIRDAAIETFMGKPERVNLLLTAMEKDLILPNSVSYYGSVGLMMQTDKKLRNRARAIFTRSQEEGKKVNEKYQQALKLTGDPENGRTVYARSCVICHQIRGKIGLAIGPDLGTVHNWTKEDIMANILDPNISISAGFDLWNVELNTGESVQGIIKSETPTAITLVNSGKPDITINRQEIKTLKTVNVSAMPSGLEKNIDQQQMADLLSFLRQN</sequence>
<dbReference type="RefSeq" id="WP_198319153.1">
    <property type="nucleotide sequence ID" value="NZ_CP022515.1"/>
</dbReference>
<dbReference type="Gene3D" id="2.120.10.30">
    <property type="entry name" value="TolB, C-terminal domain"/>
    <property type="match status" value="1"/>
</dbReference>
<dbReference type="NCBIfam" id="TIGR02603">
    <property type="entry name" value="CxxCH_TIGR02603"/>
    <property type="match status" value="1"/>
</dbReference>
<protein>
    <submittedName>
        <fullName evidence="6">HEAT repeat protein</fullName>
    </submittedName>
</protein>
<accession>A0A221V0K8</accession>
<proteinExistence type="predicted"/>
<dbReference type="SUPFAM" id="SSF48371">
    <property type="entry name" value="ARM repeat"/>
    <property type="match status" value="1"/>
</dbReference>
<evidence type="ECO:0000256" key="2">
    <source>
        <dbReference type="ARBA" id="ARBA00022723"/>
    </source>
</evidence>
<dbReference type="GO" id="GO:0009055">
    <property type="term" value="F:electron transfer activity"/>
    <property type="evidence" value="ECO:0007669"/>
    <property type="project" value="InterPro"/>
</dbReference>
<dbReference type="Gene3D" id="1.25.10.10">
    <property type="entry name" value="Leucine-rich Repeat Variant"/>
    <property type="match status" value="1"/>
</dbReference>
<dbReference type="Proteomes" id="UP000204551">
    <property type="component" value="Chromosome"/>
</dbReference>
<dbReference type="PANTHER" id="PTHR33546:SF1">
    <property type="entry name" value="LARGE, MULTIFUNCTIONAL SECRETED PROTEIN"/>
    <property type="match status" value="1"/>
</dbReference>
<dbReference type="EMBL" id="CP022515">
    <property type="protein sequence ID" value="ASO07145.1"/>
    <property type="molecule type" value="Genomic_DNA"/>
</dbReference>
<organism evidence="6 7">
    <name type="scientific">Arenibacter algicola</name>
    <dbReference type="NCBI Taxonomy" id="616991"/>
    <lineage>
        <taxon>Bacteria</taxon>
        <taxon>Pseudomonadati</taxon>
        <taxon>Bacteroidota</taxon>
        <taxon>Flavobacteriia</taxon>
        <taxon>Flavobacteriales</taxon>
        <taxon>Flavobacteriaceae</taxon>
        <taxon>Arenibacter</taxon>
    </lineage>
</organism>
<name>A0A221V0K8_9FLAO</name>
<keyword evidence="1 4" id="KW-0349">Heme</keyword>
<dbReference type="Gene3D" id="1.10.760.10">
    <property type="entry name" value="Cytochrome c-like domain"/>
    <property type="match status" value="1"/>
</dbReference>
<reference evidence="6 7" key="1">
    <citation type="submission" date="2017-07" db="EMBL/GenBank/DDBJ databases">
        <title>Genome Sequence of Arenibacter algicola Strain SMS7 Isolated from a culture of the Diatom Skeletonema marinoi.</title>
        <authorList>
            <person name="Topel M."/>
            <person name="Pinder M.I.M."/>
            <person name="Johansson O.N."/>
            <person name="Kourtchenko O."/>
            <person name="Godhe A."/>
            <person name="Clarke A.K."/>
        </authorList>
    </citation>
    <scope>NUCLEOTIDE SEQUENCE [LARGE SCALE GENOMIC DNA]</scope>
    <source>
        <strain evidence="6 7">SMS7</strain>
    </source>
</reference>
<evidence type="ECO:0000313" key="7">
    <source>
        <dbReference type="Proteomes" id="UP000204551"/>
    </source>
</evidence>
<dbReference type="PROSITE" id="PS51007">
    <property type="entry name" value="CYTC"/>
    <property type="match status" value="1"/>
</dbReference>
<dbReference type="NCBIfam" id="TIGR02604">
    <property type="entry name" value="Piru_Ver_Nterm"/>
    <property type="match status" value="1"/>
</dbReference>